<dbReference type="Proteomes" id="UP000186922">
    <property type="component" value="Unassembled WGS sequence"/>
</dbReference>
<sequence length="123" mass="13400">MRPQALLPFFELSVVLSGLTVASAVHIRLIMMVIGGAGVGRVHMDYQIAGSAYDTAIEHSMKLYPRVCQNLSLTRHFVPGLLSCPDAAAEAATSLASLYADKQFSSSMSAQREFQVMFARGRY</sequence>
<evidence type="ECO:0000313" key="1">
    <source>
        <dbReference type="EMBL" id="GAV00401.1"/>
    </source>
</evidence>
<gene>
    <name evidence="1" type="primary">RvY_11253-1</name>
    <name evidence="1" type="synonym">RvY_11253.1</name>
    <name evidence="1" type="ORF">RvY_11253</name>
</gene>
<proteinExistence type="predicted"/>
<evidence type="ECO:0000313" key="2">
    <source>
        <dbReference type="Proteomes" id="UP000186922"/>
    </source>
</evidence>
<dbReference type="EMBL" id="BDGG01000006">
    <property type="protein sequence ID" value="GAV00401.1"/>
    <property type="molecule type" value="Genomic_DNA"/>
</dbReference>
<organism evidence="1 2">
    <name type="scientific">Ramazzottius varieornatus</name>
    <name type="common">Water bear</name>
    <name type="synonym">Tardigrade</name>
    <dbReference type="NCBI Taxonomy" id="947166"/>
    <lineage>
        <taxon>Eukaryota</taxon>
        <taxon>Metazoa</taxon>
        <taxon>Ecdysozoa</taxon>
        <taxon>Tardigrada</taxon>
        <taxon>Eutardigrada</taxon>
        <taxon>Parachela</taxon>
        <taxon>Hypsibioidea</taxon>
        <taxon>Ramazzottiidae</taxon>
        <taxon>Ramazzottius</taxon>
    </lineage>
</organism>
<reference evidence="1 2" key="1">
    <citation type="journal article" date="2016" name="Nat. Commun.">
        <title>Extremotolerant tardigrade genome and improved radiotolerance of human cultured cells by tardigrade-unique protein.</title>
        <authorList>
            <person name="Hashimoto T."/>
            <person name="Horikawa D.D."/>
            <person name="Saito Y."/>
            <person name="Kuwahara H."/>
            <person name="Kozuka-Hata H."/>
            <person name="Shin-I T."/>
            <person name="Minakuchi Y."/>
            <person name="Ohishi K."/>
            <person name="Motoyama A."/>
            <person name="Aizu T."/>
            <person name="Enomoto A."/>
            <person name="Kondo K."/>
            <person name="Tanaka S."/>
            <person name="Hara Y."/>
            <person name="Koshikawa S."/>
            <person name="Sagara H."/>
            <person name="Miura T."/>
            <person name="Yokobori S."/>
            <person name="Miyagawa K."/>
            <person name="Suzuki Y."/>
            <person name="Kubo T."/>
            <person name="Oyama M."/>
            <person name="Kohara Y."/>
            <person name="Fujiyama A."/>
            <person name="Arakawa K."/>
            <person name="Katayama T."/>
            <person name="Toyoda A."/>
            <person name="Kunieda T."/>
        </authorList>
    </citation>
    <scope>NUCLEOTIDE SEQUENCE [LARGE SCALE GENOMIC DNA]</scope>
    <source>
        <strain evidence="1 2">YOKOZUNA-1</strain>
    </source>
</reference>
<protein>
    <submittedName>
        <fullName evidence="1">Uncharacterized protein</fullName>
    </submittedName>
</protein>
<comment type="caution">
    <text evidence="1">The sequence shown here is derived from an EMBL/GenBank/DDBJ whole genome shotgun (WGS) entry which is preliminary data.</text>
</comment>
<accession>A0A1D1VHK6</accession>
<name>A0A1D1VHK6_RAMVA</name>
<dbReference type="AlphaFoldDB" id="A0A1D1VHK6"/>
<keyword evidence="2" id="KW-1185">Reference proteome</keyword>